<keyword evidence="6" id="KW-0472">Membrane</keyword>
<dbReference type="SMART" id="SM00112">
    <property type="entry name" value="CA"/>
    <property type="match status" value="4"/>
</dbReference>
<feature type="domain" description="Cadherin" evidence="9">
    <location>
        <begin position="494"/>
        <end position="646"/>
    </location>
</feature>
<feature type="domain" description="Cadherin" evidence="9">
    <location>
        <begin position="173"/>
        <end position="318"/>
    </location>
</feature>
<evidence type="ECO:0000256" key="5">
    <source>
        <dbReference type="ARBA" id="ARBA00022989"/>
    </source>
</evidence>
<dbReference type="CDD" id="cd11304">
    <property type="entry name" value="Cadherin_repeat"/>
    <property type="match status" value="5"/>
</dbReference>
<dbReference type="InterPro" id="IPR015919">
    <property type="entry name" value="Cadherin-like_sf"/>
</dbReference>
<proteinExistence type="predicted"/>
<keyword evidence="5" id="KW-1133">Transmembrane helix</keyword>
<evidence type="ECO:0000256" key="8">
    <source>
        <dbReference type="PROSITE-ProRule" id="PRU00043"/>
    </source>
</evidence>
<dbReference type="AlphaFoldDB" id="A0A8S9ZAQ7"/>
<feature type="domain" description="Cadherin" evidence="9">
    <location>
        <begin position="63"/>
        <end position="160"/>
    </location>
</feature>
<dbReference type="InterPro" id="IPR002126">
    <property type="entry name" value="Cadherin-like_dom"/>
</dbReference>
<sequence>MASLGYDGNPTSESLFLHTSIIEEYPVGHVILRLPEAIAQHTHAPSSRSYQQIHLMPTHDWTYFRINSDGSLVNSRRLDYESLCKRSTQSSSHHVHIHASRAVCELLVKAVVFEHKASVNLDTVVPSTIQSDMTSNRMSQLRYVTISISILDLNDNRPECKLIYPALFDWKVSGSFAVVEIPDNSIPGDIIAKWNIVDRDSSANGISEVRLFGTKNGQPSIISNDLPFQLKQPEARPPWSEVEMHLLLTRRLDYSMKAFSRSKHVSEEADWFDLKIVIMDSTSDQTDRQAGQAIAFPGSSVCAIRIRVTDINDHSPAWTVPSQFAKGEPVELELFEGKSLKKPELFKMMATDLDRGPNAVLSYHYVWEFRNDTLFNDAFPNFKISESEHYVQLIRSLFFLDSTTGELKLRSLSVDFETVKDMLMLFTATDHFKDKIPLQMQFLAMDHPKNRSSTRFSPAATIILWLINVNDNAPDIQIIGLQAKNPTEFRTRVPDYTDVVYISENLAPNQPVAIITVTDLDNLHKEQITCLITDELNAHSNRYPSTNFLFQLIRVTSELSVTPSFDSEIILGTSAVFTREVQNYKLVALRSLDREEQPSYRLNISCVDIVPGISMENAVSPAYSGLTSFRTIDIVVTDVNDNPPRIVGVVPTSKSNLNMTTLENGTHVYYCYVKEHSSPGSKICQLKVEDSDRNSPNSFEWWVEEPTRAIVSVERNTGWLFVSNADLSANEHFSGIDRERMSELSVLVSVRDSGYDWDYKEKRLTSSATVIIEVVDVNDCEPKISEYNYFKVSEAAKSGTLIGMLTPVDEDQSGTPNSALLFQMASSKIYQKTFGNEENTENQKSLDISTDKHNKNAVTLKDIEDAGPHHIPLASIKPSERYRGLQMFPSKT</sequence>
<dbReference type="GO" id="GO:0007156">
    <property type="term" value="P:homophilic cell adhesion via plasma membrane adhesion molecules"/>
    <property type="evidence" value="ECO:0007669"/>
    <property type="project" value="InterPro"/>
</dbReference>
<evidence type="ECO:0000259" key="9">
    <source>
        <dbReference type="PROSITE" id="PS50268"/>
    </source>
</evidence>
<evidence type="ECO:0000256" key="2">
    <source>
        <dbReference type="ARBA" id="ARBA00022692"/>
    </source>
</evidence>
<dbReference type="PANTHER" id="PTHR24028:SF146">
    <property type="entry name" value="CADHERIN 96CB, ISOFORM D-RELATED"/>
    <property type="match status" value="1"/>
</dbReference>
<dbReference type="PROSITE" id="PS50268">
    <property type="entry name" value="CADHERIN_2"/>
    <property type="match status" value="5"/>
</dbReference>
<evidence type="ECO:0000313" key="10">
    <source>
        <dbReference type="EMBL" id="KAF7261078.1"/>
    </source>
</evidence>
<keyword evidence="11" id="KW-1185">Reference proteome</keyword>
<dbReference type="OrthoDB" id="6252479at2759"/>
<reference evidence="10" key="1">
    <citation type="submission" date="2019-07" db="EMBL/GenBank/DDBJ databases">
        <title>Annotation for the trematode Paragonimus miyazaki's.</title>
        <authorList>
            <person name="Choi Y.-J."/>
        </authorList>
    </citation>
    <scope>NUCLEOTIDE SEQUENCE</scope>
    <source>
        <strain evidence="10">Japan</strain>
    </source>
</reference>
<evidence type="ECO:0000256" key="1">
    <source>
        <dbReference type="ARBA" id="ARBA00004167"/>
    </source>
</evidence>
<protein>
    <recommendedName>
        <fullName evidence="9">Cadherin domain-containing protein</fullName>
    </recommendedName>
</protein>
<dbReference type="GO" id="GO:0005509">
    <property type="term" value="F:calcium ion binding"/>
    <property type="evidence" value="ECO:0007669"/>
    <property type="project" value="UniProtKB-UniRule"/>
</dbReference>
<accession>A0A8S9ZAQ7</accession>
<feature type="domain" description="Cadherin" evidence="9">
    <location>
        <begin position="665"/>
        <end position="784"/>
    </location>
</feature>
<organism evidence="10 11">
    <name type="scientific">Paragonimus skrjabini miyazakii</name>
    <dbReference type="NCBI Taxonomy" id="59628"/>
    <lineage>
        <taxon>Eukaryota</taxon>
        <taxon>Metazoa</taxon>
        <taxon>Spiralia</taxon>
        <taxon>Lophotrochozoa</taxon>
        <taxon>Platyhelminthes</taxon>
        <taxon>Trematoda</taxon>
        <taxon>Digenea</taxon>
        <taxon>Plagiorchiida</taxon>
        <taxon>Troglotremata</taxon>
        <taxon>Troglotrematidae</taxon>
        <taxon>Paragonimus</taxon>
    </lineage>
</organism>
<dbReference type="GO" id="GO:0005886">
    <property type="term" value="C:plasma membrane"/>
    <property type="evidence" value="ECO:0007669"/>
    <property type="project" value="InterPro"/>
</dbReference>
<keyword evidence="4 8" id="KW-0106">Calcium</keyword>
<evidence type="ECO:0000256" key="7">
    <source>
        <dbReference type="ARBA" id="ARBA00023180"/>
    </source>
</evidence>
<keyword evidence="3" id="KW-0677">Repeat</keyword>
<keyword evidence="2" id="KW-0812">Transmembrane</keyword>
<evidence type="ECO:0000256" key="4">
    <source>
        <dbReference type="ARBA" id="ARBA00022837"/>
    </source>
</evidence>
<comment type="subcellular location">
    <subcellularLocation>
        <location evidence="1">Membrane</location>
        <topology evidence="1">Single-pass membrane protein</topology>
    </subcellularLocation>
</comment>
<evidence type="ECO:0000256" key="3">
    <source>
        <dbReference type="ARBA" id="ARBA00022737"/>
    </source>
</evidence>
<dbReference type="PANTHER" id="PTHR24028">
    <property type="entry name" value="CADHERIN-87A"/>
    <property type="match status" value="1"/>
</dbReference>
<dbReference type="SUPFAM" id="SSF49313">
    <property type="entry name" value="Cadherin-like"/>
    <property type="match status" value="3"/>
</dbReference>
<evidence type="ECO:0000313" key="11">
    <source>
        <dbReference type="Proteomes" id="UP000822476"/>
    </source>
</evidence>
<dbReference type="InterPro" id="IPR020894">
    <property type="entry name" value="Cadherin_CS"/>
</dbReference>
<dbReference type="InterPro" id="IPR050174">
    <property type="entry name" value="Protocadherin/Cadherin-CA"/>
</dbReference>
<feature type="domain" description="Cadherin" evidence="9">
    <location>
        <begin position="326"/>
        <end position="476"/>
    </location>
</feature>
<gene>
    <name evidence="10" type="ORF">EG68_01935</name>
</gene>
<dbReference type="Proteomes" id="UP000822476">
    <property type="component" value="Unassembled WGS sequence"/>
</dbReference>
<dbReference type="PRINTS" id="PR00205">
    <property type="entry name" value="CADHERIN"/>
</dbReference>
<keyword evidence="7" id="KW-0325">Glycoprotein</keyword>
<name>A0A8S9ZAQ7_9TREM</name>
<evidence type="ECO:0000256" key="6">
    <source>
        <dbReference type="ARBA" id="ARBA00023136"/>
    </source>
</evidence>
<comment type="caution">
    <text evidence="10">The sequence shown here is derived from an EMBL/GenBank/DDBJ whole genome shotgun (WGS) entry which is preliminary data.</text>
</comment>
<dbReference type="PROSITE" id="PS00232">
    <property type="entry name" value="CADHERIN_1"/>
    <property type="match status" value="3"/>
</dbReference>
<dbReference type="EMBL" id="JTDE01000494">
    <property type="protein sequence ID" value="KAF7261078.1"/>
    <property type="molecule type" value="Genomic_DNA"/>
</dbReference>
<dbReference type="Gene3D" id="2.60.40.60">
    <property type="entry name" value="Cadherins"/>
    <property type="match status" value="5"/>
</dbReference>